<comment type="caution">
    <text evidence="2">The sequence shown here is derived from an EMBL/GenBank/DDBJ whole genome shotgun (WGS) entry which is preliminary data.</text>
</comment>
<reference evidence="2 3" key="1">
    <citation type="submission" date="2019-12" db="EMBL/GenBank/DDBJ databases">
        <title>A genome sequence resource for the geographically widespread anthracnose pathogen Colletotrichum asianum.</title>
        <authorList>
            <person name="Meng Y."/>
        </authorList>
    </citation>
    <scope>NUCLEOTIDE SEQUENCE [LARGE SCALE GENOMIC DNA]</scope>
    <source>
        <strain evidence="2 3">ICMP 18580</strain>
    </source>
</reference>
<accession>A0A8H3W4D0</accession>
<evidence type="ECO:0000313" key="2">
    <source>
        <dbReference type="EMBL" id="KAF0319799.1"/>
    </source>
</evidence>
<evidence type="ECO:0000313" key="3">
    <source>
        <dbReference type="Proteomes" id="UP000434172"/>
    </source>
</evidence>
<gene>
    <name evidence="2" type="ORF">GQ607_012901</name>
</gene>
<dbReference type="AlphaFoldDB" id="A0A8H3W4D0"/>
<evidence type="ECO:0000256" key="1">
    <source>
        <dbReference type="SAM" id="MobiDB-lite"/>
    </source>
</evidence>
<sequence length="76" mass="8926">MQQMRQLCVFIRVVGLELLYTRRSCTWGEVVEQGARKMPAARKKRKEREHLGREMRGESQAGEKKNDEKARTRSCC</sequence>
<dbReference type="Proteomes" id="UP000434172">
    <property type="component" value="Unassembled WGS sequence"/>
</dbReference>
<dbReference type="EMBL" id="WOWK01000090">
    <property type="protein sequence ID" value="KAF0319799.1"/>
    <property type="molecule type" value="Genomic_DNA"/>
</dbReference>
<keyword evidence="3" id="KW-1185">Reference proteome</keyword>
<organism evidence="2 3">
    <name type="scientific">Colletotrichum asianum</name>
    <dbReference type="NCBI Taxonomy" id="702518"/>
    <lineage>
        <taxon>Eukaryota</taxon>
        <taxon>Fungi</taxon>
        <taxon>Dikarya</taxon>
        <taxon>Ascomycota</taxon>
        <taxon>Pezizomycotina</taxon>
        <taxon>Sordariomycetes</taxon>
        <taxon>Hypocreomycetidae</taxon>
        <taxon>Glomerellales</taxon>
        <taxon>Glomerellaceae</taxon>
        <taxon>Colletotrichum</taxon>
        <taxon>Colletotrichum gloeosporioides species complex</taxon>
    </lineage>
</organism>
<feature type="compositionally biased region" description="Basic and acidic residues" evidence="1">
    <location>
        <begin position="48"/>
        <end position="76"/>
    </location>
</feature>
<feature type="region of interest" description="Disordered" evidence="1">
    <location>
        <begin position="36"/>
        <end position="76"/>
    </location>
</feature>
<name>A0A8H3W4D0_9PEZI</name>
<proteinExistence type="predicted"/>
<protein>
    <submittedName>
        <fullName evidence="2">Uncharacterized protein</fullName>
    </submittedName>
</protein>